<accession>A0ABQ9W7P1</accession>
<proteinExistence type="inferred from homology"/>
<dbReference type="Gene3D" id="3.30.420.40">
    <property type="match status" value="3"/>
</dbReference>
<evidence type="ECO:0000313" key="3">
    <source>
        <dbReference type="Proteomes" id="UP001266305"/>
    </source>
</evidence>
<dbReference type="Proteomes" id="UP001266305">
    <property type="component" value="Unassembled WGS sequence"/>
</dbReference>
<comment type="caution">
    <text evidence="2">The sequence shown here is derived from an EMBL/GenBank/DDBJ whole genome shotgun (WGS) entry which is preliminary data.</text>
</comment>
<dbReference type="Pfam" id="PF00022">
    <property type="entry name" value="Actin"/>
    <property type="match status" value="1"/>
</dbReference>
<evidence type="ECO:0000256" key="1">
    <source>
        <dbReference type="RuleBase" id="RU000487"/>
    </source>
</evidence>
<protein>
    <submittedName>
        <fullName evidence="2">Uncharacterized protein</fullName>
    </submittedName>
</protein>
<dbReference type="Gene3D" id="3.90.640.10">
    <property type="entry name" value="Actin, Chain A, domain 4"/>
    <property type="match status" value="2"/>
</dbReference>
<reference evidence="2 3" key="1">
    <citation type="submission" date="2023-05" db="EMBL/GenBank/DDBJ databases">
        <title>B98-5 Cell Line De Novo Hybrid Assembly: An Optical Mapping Approach.</title>
        <authorList>
            <person name="Kananen K."/>
            <person name="Auerbach J.A."/>
            <person name="Kautto E."/>
            <person name="Blachly J.S."/>
        </authorList>
    </citation>
    <scope>NUCLEOTIDE SEQUENCE [LARGE SCALE GENOMIC DNA]</scope>
    <source>
        <strain evidence="2">B95-8</strain>
        <tissue evidence="2">Cell line</tissue>
    </source>
</reference>
<dbReference type="SMART" id="SM00268">
    <property type="entry name" value="ACTIN"/>
    <property type="match status" value="1"/>
</dbReference>
<dbReference type="PANTHER" id="PTHR11937">
    <property type="entry name" value="ACTIN"/>
    <property type="match status" value="1"/>
</dbReference>
<name>A0ABQ9W7P1_SAGOE</name>
<dbReference type="EMBL" id="JASSZA010000002">
    <property type="protein sequence ID" value="KAK2117644.1"/>
    <property type="molecule type" value="Genomic_DNA"/>
</dbReference>
<dbReference type="InterPro" id="IPR043129">
    <property type="entry name" value="ATPase_NBD"/>
</dbReference>
<sequence>MVGMVQKDSYVGNKAQSKHNTLTLKYPIQQGIITIWDDMEKIWHHTFCNELHMAPEKHMVLLREKMTQIMFETFLSLYTSGHTTGIVMDSGDGVTHMVPIYKDYTVPSAILPLDLVGRDLTHYHVKILTEGNHNFTTTSEQEIMRNIKEKLCWSYKLPNGQVISISNKQFQCPEALLQPSFLGMESCGIQETTFDSIMKCDVDICKGLYANMMLFSGTTM</sequence>
<dbReference type="PRINTS" id="PR00190">
    <property type="entry name" value="ACTIN"/>
</dbReference>
<gene>
    <name evidence="2" type="ORF">P7K49_004530</name>
</gene>
<dbReference type="SUPFAM" id="SSF53067">
    <property type="entry name" value="Actin-like ATPase domain"/>
    <property type="match status" value="2"/>
</dbReference>
<organism evidence="2 3">
    <name type="scientific">Saguinus oedipus</name>
    <name type="common">Cotton-top tamarin</name>
    <name type="synonym">Oedipomidas oedipus</name>
    <dbReference type="NCBI Taxonomy" id="9490"/>
    <lineage>
        <taxon>Eukaryota</taxon>
        <taxon>Metazoa</taxon>
        <taxon>Chordata</taxon>
        <taxon>Craniata</taxon>
        <taxon>Vertebrata</taxon>
        <taxon>Euteleostomi</taxon>
        <taxon>Mammalia</taxon>
        <taxon>Eutheria</taxon>
        <taxon>Euarchontoglires</taxon>
        <taxon>Primates</taxon>
        <taxon>Haplorrhini</taxon>
        <taxon>Platyrrhini</taxon>
        <taxon>Cebidae</taxon>
        <taxon>Callitrichinae</taxon>
        <taxon>Saguinus</taxon>
    </lineage>
</organism>
<comment type="similarity">
    <text evidence="1">Belongs to the actin family.</text>
</comment>
<dbReference type="InterPro" id="IPR004000">
    <property type="entry name" value="Actin"/>
</dbReference>
<evidence type="ECO:0000313" key="2">
    <source>
        <dbReference type="EMBL" id="KAK2117644.1"/>
    </source>
</evidence>
<keyword evidence="3" id="KW-1185">Reference proteome</keyword>